<organism evidence="1 2">
    <name type="scientific">Methanogenium marinum</name>
    <dbReference type="NCBI Taxonomy" id="348610"/>
    <lineage>
        <taxon>Archaea</taxon>
        <taxon>Methanobacteriati</taxon>
        <taxon>Methanobacteriota</taxon>
        <taxon>Stenosarchaea group</taxon>
        <taxon>Methanomicrobia</taxon>
        <taxon>Methanomicrobiales</taxon>
        <taxon>Methanomicrobiaceae</taxon>
        <taxon>Methanogenium</taxon>
    </lineage>
</organism>
<dbReference type="Pfam" id="PF04254">
    <property type="entry name" value="DUF432"/>
    <property type="match status" value="1"/>
</dbReference>
<dbReference type="RefSeq" id="WP_274924199.1">
    <property type="nucleotide sequence ID" value="NZ_JAKELO010000002.1"/>
</dbReference>
<dbReference type="InterPro" id="IPR007366">
    <property type="entry name" value="DUF432"/>
</dbReference>
<comment type="caution">
    <text evidence="1">The sequence shown here is derived from an EMBL/GenBank/DDBJ whole genome shotgun (WGS) entry which is preliminary data.</text>
</comment>
<dbReference type="EMBL" id="JAKELO010000002">
    <property type="protein sequence ID" value="MDE4907550.1"/>
    <property type="molecule type" value="Genomic_DNA"/>
</dbReference>
<proteinExistence type="predicted"/>
<keyword evidence="2" id="KW-1185">Reference proteome</keyword>
<dbReference type="AlphaFoldDB" id="A0A9Q4KP08"/>
<evidence type="ECO:0000313" key="2">
    <source>
        <dbReference type="Proteomes" id="UP001143747"/>
    </source>
</evidence>
<name>A0A9Q4KP08_9EURY</name>
<dbReference type="Proteomes" id="UP001143747">
    <property type="component" value="Unassembled WGS sequence"/>
</dbReference>
<sequence length="235" mass="26645">MYGRYEIPFEYSDDTINLSITEDGDFFRYIRKIPGGETILKTLLTTGSAVVAVNPIEPVNLPKKVTHYLEIEFTPILIEPEGIKIIYLLFPIEIGVIVFGNKKMEAVDTFSFCPQKYSLYGPSGGGVITKYFASDIYSSPPETDRYCTGVLRLEIQNKTPEWANISKTVLDGYSMKIYFGPYVSMLACMKILTPTTAETEFIRNPAASDFQKAVEIYHTLNIPSIKRTYLMEWGY</sequence>
<accession>A0A9Q4KP08</accession>
<dbReference type="PIRSF" id="PIRSF019202">
    <property type="entry name" value="UCP019202"/>
    <property type="match status" value="1"/>
</dbReference>
<gene>
    <name evidence="1" type="ORF">L0665_02845</name>
</gene>
<reference evidence="1" key="1">
    <citation type="submission" date="2022-01" db="EMBL/GenBank/DDBJ databases">
        <title>Draft genome of Methanogenium marinum DSM 15558.</title>
        <authorList>
            <person name="Chen S.-C."/>
            <person name="You Y.-T."/>
        </authorList>
    </citation>
    <scope>NUCLEOTIDE SEQUENCE</scope>
    <source>
        <strain evidence="1">DSM 15558</strain>
    </source>
</reference>
<evidence type="ECO:0000313" key="1">
    <source>
        <dbReference type="EMBL" id="MDE4907550.1"/>
    </source>
</evidence>
<protein>
    <submittedName>
        <fullName evidence="1">DUF432 domain-containing protein</fullName>
    </submittedName>
</protein>